<sequence length="350" mass="40340">MACNDTLNNKDSWDWAILVGNLWKSHSASIATCLPHLPGSFDRPPCNSVEKINSGYKAWEFLTYLYFLGPRLFYGMLPDKYWEHFCCLQRISPEQICEAHDLLFIWADNFEDLYYNQHLKCMHFICQSVHATVHMATETMHALQFIINNLNPDNVPISTLWLDLGNVYVLKHPREEIAHMVTFTKADTLLIYLDIFDLALAPPWQYTPKVGKWGRLGLPNGQITHTMWKELAHASEDVRTSHNVRLLCNGKLEYAEVQYFFTFPFESVRCGFAMVSACRYLGDMFLHVFSTSAIQAIVAVVPYYNIGYHKLPDTVYISEKMGIYIQNLGRYMEADDIEARTVADNVIHAT</sequence>
<evidence type="ECO:0000313" key="2">
    <source>
        <dbReference type="Proteomes" id="UP000250043"/>
    </source>
</evidence>
<dbReference type="AlphaFoldDB" id="A0A8E2AUK4"/>
<name>A0A8E2AUK4_9APHY</name>
<accession>A0A8E2AUK4</accession>
<organism evidence="1 2">
    <name type="scientific">Obba rivulosa</name>
    <dbReference type="NCBI Taxonomy" id="1052685"/>
    <lineage>
        <taxon>Eukaryota</taxon>
        <taxon>Fungi</taxon>
        <taxon>Dikarya</taxon>
        <taxon>Basidiomycota</taxon>
        <taxon>Agaricomycotina</taxon>
        <taxon>Agaricomycetes</taxon>
        <taxon>Polyporales</taxon>
        <taxon>Gelatoporiaceae</taxon>
        <taxon>Obba</taxon>
    </lineage>
</organism>
<dbReference type="EMBL" id="KV722504">
    <property type="protein sequence ID" value="OCH86962.1"/>
    <property type="molecule type" value="Genomic_DNA"/>
</dbReference>
<gene>
    <name evidence="1" type="ORF">OBBRIDRAFT_814322</name>
</gene>
<evidence type="ECO:0000313" key="1">
    <source>
        <dbReference type="EMBL" id="OCH86962.1"/>
    </source>
</evidence>
<protein>
    <submittedName>
        <fullName evidence="1">Uncharacterized protein</fullName>
    </submittedName>
</protein>
<dbReference type="Proteomes" id="UP000250043">
    <property type="component" value="Unassembled WGS sequence"/>
</dbReference>
<reference evidence="1 2" key="1">
    <citation type="submission" date="2016-07" db="EMBL/GenBank/DDBJ databases">
        <title>Draft genome of the white-rot fungus Obba rivulosa 3A-2.</title>
        <authorList>
            <consortium name="DOE Joint Genome Institute"/>
            <person name="Miettinen O."/>
            <person name="Riley R."/>
            <person name="Acob R."/>
            <person name="Barry K."/>
            <person name="Cullen D."/>
            <person name="De Vries R."/>
            <person name="Hainaut M."/>
            <person name="Hatakka A."/>
            <person name="Henrissat B."/>
            <person name="Hilden K."/>
            <person name="Kuo R."/>
            <person name="Labutti K."/>
            <person name="Lipzen A."/>
            <person name="Makela M.R."/>
            <person name="Sandor L."/>
            <person name="Spatafora J.W."/>
            <person name="Grigoriev I.V."/>
            <person name="Hibbett D.S."/>
        </authorList>
    </citation>
    <scope>NUCLEOTIDE SEQUENCE [LARGE SCALE GENOMIC DNA]</scope>
    <source>
        <strain evidence="1 2">3A-2</strain>
    </source>
</reference>
<keyword evidence="2" id="KW-1185">Reference proteome</keyword>
<dbReference type="OrthoDB" id="2669721at2759"/>
<proteinExistence type="predicted"/>